<dbReference type="GO" id="GO:0030091">
    <property type="term" value="P:protein repair"/>
    <property type="evidence" value="ECO:0007669"/>
    <property type="project" value="UniProtKB-UniRule"/>
</dbReference>
<keyword evidence="6 8" id="KW-0408">Iron</keyword>
<comment type="cofactor">
    <cofactor evidence="8">
        <name>FMN</name>
        <dbReference type="ChEBI" id="CHEBI:58210"/>
    </cofactor>
    <text evidence="8">Binds 1 FMN per subunit.</text>
</comment>
<keyword evidence="8" id="KW-1003">Cell membrane</keyword>
<protein>
    <recommendedName>
        <fullName evidence="8">Protein-methionine-sulfoxide reductase heme-binding subunit MsrQ</fullName>
    </recommendedName>
    <alternativeName>
        <fullName evidence="8">Flavocytochrome MsrQ</fullName>
    </alternativeName>
</protein>
<evidence type="ECO:0000256" key="5">
    <source>
        <dbReference type="ARBA" id="ARBA00022989"/>
    </source>
</evidence>
<reference evidence="11" key="1">
    <citation type="submission" date="2016-11" db="EMBL/GenBank/DDBJ databases">
        <authorList>
            <person name="Varghese N."/>
            <person name="Submissions S."/>
        </authorList>
    </citation>
    <scope>NUCLEOTIDE SEQUENCE [LARGE SCALE GENOMIC DNA]</scope>
    <source>
        <strain evidence="11">CGMCC 1.8995</strain>
    </source>
</reference>
<dbReference type="Pfam" id="PF01794">
    <property type="entry name" value="Ferric_reduct"/>
    <property type="match status" value="1"/>
</dbReference>
<comment type="similarity">
    <text evidence="8">Belongs to the MsrQ family.</text>
</comment>
<dbReference type="HAMAP" id="MF_01207">
    <property type="entry name" value="MsrQ"/>
    <property type="match status" value="1"/>
</dbReference>
<evidence type="ECO:0000313" key="10">
    <source>
        <dbReference type="EMBL" id="SHH09508.1"/>
    </source>
</evidence>
<dbReference type="PANTHER" id="PTHR36964:SF1">
    <property type="entry name" value="PROTEIN-METHIONINE-SULFOXIDE REDUCTASE HEME-BINDING SUBUNIT MSRQ"/>
    <property type="match status" value="1"/>
</dbReference>
<feature type="transmembrane region" description="Helical" evidence="8">
    <location>
        <begin position="189"/>
        <end position="205"/>
    </location>
</feature>
<keyword evidence="7 8" id="KW-0472">Membrane</keyword>
<keyword evidence="8" id="KW-0249">Electron transport</keyword>
<feature type="transmembrane region" description="Helical" evidence="8">
    <location>
        <begin position="127"/>
        <end position="148"/>
    </location>
</feature>
<dbReference type="GO" id="GO:0046872">
    <property type="term" value="F:metal ion binding"/>
    <property type="evidence" value="ECO:0007669"/>
    <property type="project" value="UniProtKB-KW"/>
</dbReference>
<evidence type="ECO:0000256" key="4">
    <source>
        <dbReference type="ARBA" id="ARBA00022692"/>
    </source>
</evidence>
<comment type="subunit">
    <text evidence="8">Heterodimer of a catalytic subunit (MsrP) and a heme-binding subunit (MsrQ).</text>
</comment>
<feature type="domain" description="Ferric oxidoreductase" evidence="9">
    <location>
        <begin position="58"/>
        <end position="171"/>
    </location>
</feature>
<comment type="cofactor">
    <cofactor evidence="8">
        <name>heme b</name>
        <dbReference type="ChEBI" id="CHEBI:60344"/>
    </cofactor>
    <text evidence="8">Binds 1 heme b (iron(II)-protoporphyrin IX) group per subunit.</text>
</comment>
<evidence type="ECO:0000256" key="1">
    <source>
        <dbReference type="ARBA" id="ARBA00004141"/>
    </source>
</evidence>
<evidence type="ECO:0000256" key="2">
    <source>
        <dbReference type="ARBA" id="ARBA00022448"/>
    </source>
</evidence>
<feature type="transmembrane region" description="Helical" evidence="8">
    <location>
        <begin position="160"/>
        <end position="177"/>
    </location>
</feature>
<keyword evidence="4 8" id="KW-0812">Transmembrane</keyword>
<dbReference type="InterPro" id="IPR013130">
    <property type="entry name" value="Fe3_Rdtase_TM_dom"/>
</dbReference>
<evidence type="ECO:0000256" key="7">
    <source>
        <dbReference type="ARBA" id="ARBA00023136"/>
    </source>
</evidence>
<dbReference type="AlphaFoldDB" id="A0A1M5Q679"/>
<dbReference type="InterPro" id="IPR022837">
    <property type="entry name" value="MsrQ-like"/>
</dbReference>
<evidence type="ECO:0000256" key="6">
    <source>
        <dbReference type="ARBA" id="ARBA00023004"/>
    </source>
</evidence>
<dbReference type="GO" id="GO:0010181">
    <property type="term" value="F:FMN binding"/>
    <property type="evidence" value="ECO:0007669"/>
    <property type="project" value="UniProtKB-UniRule"/>
</dbReference>
<keyword evidence="8" id="KW-0288">FMN</keyword>
<keyword evidence="2 8" id="KW-0813">Transport</keyword>
<proteinExistence type="inferred from homology"/>
<feature type="transmembrane region" description="Helical" evidence="8">
    <location>
        <begin position="20"/>
        <end position="42"/>
    </location>
</feature>
<dbReference type="GO" id="GO:0005886">
    <property type="term" value="C:plasma membrane"/>
    <property type="evidence" value="ECO:0007669"/>
    <property type="project" value="UniProtKB-SubCell"/>
</dbReference>
<sequence>MPFVKRLLSKPLALTPVQLLLFKAGLHALFLGYLIFLGWAAVTDNLGADPVKALIHSTGTSALNLLLLTLLISPLAKHLPFPSLMQCRRLIGIYVFVYALLHLTSYVSFELQFDWALIASEVIERPYITVGFIALLDLMLLTITSPMWVRRKMKRNWQRLHNSIYLIALLALVHFSWSRKTALQEPLLYWFIALVIMLPRFNYWFKRLTPRH</sequence>
<dbReference type="GO" id="GO:0016679">
    <property type="term" value="F:oxidoreductase activity, acting on diphenols and related substances as donors"/>
    <property type="evidence" value="ECO:0007669"/>
    <property type="project" value="TreeGrafter"/>
</dbReference>
<feature type="transmembrane region" description="Helical" evidence="8">
    <location>
        <begin position="54"/>
        <end position="75"/>
    </location>
</feature>
<dbReference type="GO" id="GO:0009055">
    <property type="term" value="F:electron transfer activity"/>
    <property type="evidence" value="ECO:0007669"/>
    <property type="project" value="UniProtKB-UniRule"/>
</dbReference>
<keyword evidence="8" id="KW-0285">Flavoprotein</keyword>
<keyword evidence="8" id="KW-0479">Metal-binding</keyword>
<gene>
    <name evidence="8" type="primary">msrQ</name>
    <name evidence="10" type="ORF">SAMN05216361_3755</name>
</gene>
<comment type="function">
    <text evidence="8">Part of the MsrPQ system that repairs oxidized periplasmic proteins containing methionine sulfoxide residues (Met-O), using respiratory chain electrons. Thus protects these proteins from oxidative-stress damage caused by reactive species of oxygen and chlorine generated by the host defense mechanisms. MsrPQ is essential for the maintenance of envelope integrity under bleach stress, rescuing a wide series of structurally unrelated periplasmic proteins from methionine oxidation. MsrQ provides electrons for reduction to the reductase catalytic subunit MsrP, using the quinone pool of the respiratory chain.</text>
</comment>
<dbReference type="PANTHER" id="PTHR36964">
    <property type="entry name" value="PROTEIN-METHIONINE-SULFOXIDE REDUCTASE HEME-BINDING SUBUNIT MSRQ"/>
    <property type="match status" value="1"/>
</dbReference>
<evidence type="ECO:0000256" key="3">
    <source>
        <dbReference type="ARBA" id="ARBA00022617"/>
    </source>
</evidence>
<keyword evidence="11" id="KW-1185">Reference proteome</keyword>
<dbReference type="Proteomes" id="UP000184520">
    <property type="component" value="Unassembled WGS sequence"/>
</dbReference>
<dbReference type="GO" id="GO:0020037">
    <property type="term" value="F:heme binding"/>
    <property type="evidence" value="ECO:0007669"/>
    <property type="project" value="UniProtKB-UniRule"/>
</dbReference>
<accession>A0A1M5Q679</accession>
<organism evidence="10 11">
    <name type="scientific">Marisediminitalea aggregata</name>
    <dbReference type="NCBI Taxonomy" id="634436"/>
    <lineage>
        <taxon>Bacteria</taxon>
        <taxon>Pseudomonadati</taxon>
        <taxon>Pseudomonadota</taxon>
        <taxon>Gammaproteobacteria</taxon>
        <taxon>Alteromonadales</taxon>
        <taxon>Alteromonadaceae</taxon>
        <taxon>Marisediminitalea</taxon>
    </lineage>
</organism>
<keyword evidence="3 8" id="KW-0349">Heme</keyword>
<name>A0A1M5Q679_9ALTE</name>
<feature type="transmembrane region" description="Helical" evidence="8">
    <location>
        <begin position="87"/>
        <end position="107"/>
    </location>
</feature>
<evidence type="ECO:0000259" key="9">
    <source>
        <dbReference type="Pfam" id="PF01794"/>
    </source>
</evidence>
<keyword evidence="5 8" id="KW-1133">Transmembrane helix</keyword>
<comment type="subcellular location">
    <subcellularLocation>
        <location evidence="8">Cell membrane</location>
        <topology evidence="8">Multi-pass membrane protein</topology>
    </subcellularLocation>
    <subcellularLocation>
        <location evidence="1">Membrane</location>
        <topology evidence="1">Multi-pass membrane protein</topology>
    </subcellularLocation>
</comment>
<dbReference type="STRING" id="634436.SAMN05216361_3755"/>
<dbReference type="EMBL" id="FQWD01000006">
    <property type="protein sequence ID" value="SHH09508.1"/>
    <property type="molecule type" value="Genomic_DNA"/>
</dbReference>
<evidence type="ECO:0000313" key="11">
    <source>
        <dbReference type="Proteomes" id="UP000184520"/>
    </source>
</evidence>
<evidence type="ECO:0000256" key="8">
    <source>
        <dbReference type="HAMAP-Rule" id="MF_01207"/>
    </source>
</evidence>